<name>A0ABD3QL63_9STRA</name>
<protein>
    <submittedName>
        <fullName evidence="1">Uncharacterized protein</fullName>
    </submittedName>
</protein>
<evidence type="ECO:0000313" key="1">
    <source>
        <dbReference type="EMBL" id="KAL3800641.1"/>
    </source>
</evidence>
<gene>
    <name evidence="1" type="ORF">HJC23_006103</name>
</gene>
<dbReference type="Proteomes" id="UP001516023">
    <property type="component" value="Unassembled WGS sequence"/>
</dbReference>
<evidence type="ECO:0000313" key="2">
    <source>
        <dbReference type="Proteomes" id="UP001516023"/>
    </source>
</evidence>
<accession>A0ABD3QL63</accession>
<reference evidence="1 2" key="1">
    <citation type="journal article" date="2020" name="G3 (Bethesda)">
        <title>Improved Reference Genome for Cyclotella cryptica CCMP332, a Model for Cell Wall Morphogenesis, Salinity Adaptation, and Lipid Production in Diatoms (Bacillariophyta).</title>
        <authorList>
            <person name="Roberts W.R."/>
            <person name="Downey K.M."/>
            <person name="Ruck E.C."/>
            <person name="Traller J.C."/>
            <person name="Alverson A.J."/>
        </authorList>
    </citation>
    <scope>NUCLEOTIDE SEQUENCE [LARGE SCALE GENOMIC DNA]</scope>
    <source>
        <strain evidence="1 2">CCMP332</strain>
    </source>
</reference>
<keyword evidence="2" id="KW-1185">Reference proteome</keyword>
<dbReference type="EMBL" id="JABMIG020000031">
    <property type="protein sequence ID" value="KAL3800641.1"/>
    <property type="molecule type" value="Genomic_DNA"/>
</dbReference>
<dbReference type="AlphaFoldDB" id="A0ABD3QL63"/>
<proteinExistence type="predicted"/>
<comment type="caution">
    <text evidence="1">The sequence shown here is derived from an EMBL/GenBank/DDBJ whole genome shotgun (WGS) entry which is preliminary data.</text>
</comment>
<sequence>MSLFEDESKEIHHFPTHPAFLCPVEIRDMEEYGPGHKGVFALENIAYGTKFWVWTHRVVKIHHEELEKYIETNIGNTDENIDAMQLFLRKGFVLPPSKNGTGKKDHYFYSNPYDADDL</sequence>
<organism evidence="1 2">
    <name type="scientific">Cyclotella cryptica</name>
    <dbReference type="NCBI Taxonomy" id="29204"/>
    <lineage>
        <taxon>Eukaryota</taxon>
        <taxon>Sar</taxon>
        <taxon>Stramenopiles</taxon>
        <taxon>Ochrophyta</taxon>
        <taxon>Bacillariophyta</taxon>
        <taxon>Coscinodiscophyceae</taxon>
        <taxon>Thalassiosirophycidae</taxon>
        <taxon>Stephanodiscales</taxon>
        <taxon>Stephanodiscaceae</taxon>
        <taxon>Cyclotella</taxon>
    </lineage>
</organism>